<name>A0ABM3MK89_GALME</name>
<proteinExistence type="inferred from homology"/>
<evidence type="ECO:0000313" key="14">
    <source>
        <dbReference type="Proteomes" id="UP001652740"/>
    </source>
</evidence>
<keyword evidence="7" id="KW-0805">Transcription regulation</keyword>
<dbReference type="Gene3D" id="2.60.40.720">
    <property type="match status" value="1"/>
</dbReference>
<keyword evidence="10" id="KW-0804">Transcription</keyword>
<evidence type="ECO:0000256" key="7">
    <source>
        <dbReference type="ARBA" id="ARBA00023015"/>
    </source>
</evidence>
<dbReference type="InterPro" id="IPR012346">
    <property type="entry name" value="p53/RUNT-type_TF_DNA-bd_sf"/>
</dbReference>
<dbReference type="RefSeq" id="XP_052751796.1">
    <property type="nucleotide sequence ID" value="XM_052895836.1"/>
</dbReference>
<dbReference type="SUPFAM" id="SSF49417">
    <property type="entry name" value="p53-like transcription factors"/>
    <property type="match status" value="1"/>
</dbReference>
<comment type="similarity">
    <text evidence="3">Belongs to the p53 family.</text>
</comment>
<evidence type="ECO:0000256" key="5">
    <source>
        <dbReference type="ARBA" id="ARBA00022723"/>
    </source>
</evidence>
<keyword evidence="4" id="KW-0053">Apoptosis</keyword>
<evidence type="ECO:0000313" key="16">
    <source>
        <dbReference type="RefSeq" id="XP_052751797.1"/>
    </source>
</evidence>
<organism evidence="14 15">
    <name type="scientific">Galleria mellonella</name>
    <name type="common">Greater wax moth</name>
    <dbReference type="NCBI Taxonomy" id="7137"/>
    <lineage>
        <taxon>Eukaryota</taxon>
        <taxon>Metazoa</taxon>
        <taxon>Ecdysozoa</taxon>
        <taxon>Arthropoda</taxon>
        <taxon>Hexapoda</taxon>
        <taxon>Insecta</taxon>
        <taxon>Pterygota</taxon>
        <taxon>Neoptera</taxon>
        <taxon>Endopterygota</taxon>
        <taxon>Lepidoptera</taxon>
        <taxon>Glossata</taxon>
        <taxon>Ditrysia</taxon>
        <taxon>Pyraloidea</taxon>
        <taxon>Pyralidae</taxon>
        <taxon>Galleriinae</taxon>
        <taxon>Galleria</taxon>
    </lineage>
</organism>
<dbReference type="GeneID" id="113515233"/>
<feature type="domain" description="p53 DNA-binding" evidence="13">
    <location>
        <begin position="89"/>
        <end position="277"/>
    </location>
</feature>
<dbReference type="PRINTS" id="PR00386">
    <property type="entry name" value="P53SUPPRESSR"/>
</dbReference>
<comment type="subcellular location">
    <subcellularLocation>
        <location evidence="2">Nucleus</location>
    </subcellularLocation>
</comment>
<dbReference type="RefSeq" id="XP_052751798.1">
    <property type="nucleotide sequence ID" value="XM_052895838.1"/>
</dbReference>
<keyword evidence="9" id="KW-0010">Activator</keyword>
<keyword evidence="11" id="KW-0539">Nucleus</keyword>
<dbReference type="InterPro" id="IPR002117">
    <property type="entry name" value="p53_tumour_suppressor"/>
</dbReference>
<evidence type="ECO:0000256" key="4">
    <source>
        <dbReference type="ARBA" id="ARBA00022703"/>
    </source>
</evidence>
<sequence>MSSGDLNNINELFFQNHDEIKMWTDGQSDFIELSPSDYEQSIDIGDNGGKATPFSDNYSNNDTLDVIELQTSNMEFPISPCGPPNRSCFPGKYNFQVEINSADTHKKKYMYSTVVERLYVDAGCDFPIHFRWEGAGPLWVRACAVFVEHEQAEKRVETCPNHDLTKREPGHAVTPQFITKWKNVLHSSRNDDTDGVHYCGDKSSWYSVVVRFDDAADKRSHAYRFVCKNSCPMGINRRSLAVIFTLEDLSGTVHGRQMVNVRVCACVRRDMHRDEQAALTLKREREANDPADPADPADPREQHKPPRGKRIKTEPLNPNDDDKVVELPAFKVRGVAAAILGLEAMTNMMELYKRKTTDTQLITETEKYITNVKNIINKVKNDSHTQPNP</sequence>
<keyword evidence="14" id="KW-1185">Reference proteome</keyword>
<dbReference type="PANTHER" id="PTHR11447">
    <property type="entry name" value="CELLULAR TUMOR ANTIGEN P53"/>
    <property type="match status" value="1"/>
</dbReference>
<reference evidence="15 16" key="1">
    <citation type="submission" date="2025-05" db="UniProtKB">
        <authorList>
            <consortium name="RefSeq"/>
        </authorList>
    </citation>
    <scope>IDENTIFICATION</scope>
    <source>
        <tissue evidence="15 16">Whole larvae</tissue>
    </source>
</reference>
<dbReference type="PANTHER" id="PTHR11447:SF16">
    <property type="entry name" value="P53 PROTEIN LONG FORM VARIANT 1"/>
    <property type="match status" value="1"/>
</dbReference>
<evidence type="ECO:0000256" key="9">
    <source>
        <dbReference type="ARBA" id="ARBA00023159"/>
    </source>
</evidence>
<dbReference type="InterPro" id="IPR008967">
    <property type="entry name" value="p53-like_TF_DNA-bd_sf"/>
</dbReference>
<evidence type="ECO:0000256" key="12">
    <source>
        <dbReference type="SAM" id="MobiDB-lite"/>
    </source>
</evidence>
<dbReference type="Proteomes" id="UP001652740">
    <property type="component" value="Unplaced"/>
</dbReference>
<protein>
    <submittedName>
        <fullName evidence="15 16">Cellular tumor antigen p53 isoform X1</fullName>
    </submittedName>
</protein>
<evidence type="ECO:0000256" key="2">
    <source>
        <dbReference type="ARBA" id="ARBA00004123"/>
    </source>
</evidence>
<evidence type="ECO:0000256" key="8">
    <source>
        <dbReference type="ARBA" id="ARBA00023125"/>
    </source>
</evidence>
<evidence type="ECO:0000256" key="3">
    <source>
        <dbReference type="ARBA" id="ARBA00006167"/>
    </source>
</evidence>
<evidence type="ECO:0000259" key="13">
    <source>
        <dbReference type="Pfam" id="PF00870"/>
    </source>
</evidence>
<dbReference type="Pfam" id="PF00870">
    <property type="entry name" value="P53"/>
    <property type="match status" value="1"/>
</dbReference>
<evidence type="ECO:0000256" key="10">
    <source>
        <dbReference type="ARBA" id="ARBA00023163"/>
    </source>
</evidence>
<evidence type="ECO:0000256" key="1">
    <source>
        <dbReference type="ARBA" id="ARBA00001947"/>
    </source>
</evidence>
<evidence type="ECO:0000256" key="11">
    <source>
        <dbReference type="ARBA" id="ARBA00023242"/>
    </source>
</evidence>
<dbReference type="RefSeq" id="XP_052751797.1">
    <property type="nucleotide sequence ID" value="XM_052895837.1"/>
</dbReference>
<evidence type="ECO:0000256" key="6">
    <source>
        <dbReference type="ARBA" id="ARBA00022833"/>
    </source>
</evidence>
<gene>
    <name evidence="15 16 17" type="primary">LOC113515233</name>
</gene>
<keyword evidence="6" id="KW-0862">Zinc</keyword>
<comment type="cofactor">
    <cofactor evidence="1">
        <name>Zn(2+)</name>
        <dbReference type="ChEBI" id="CHEBI:29105"/>
    </cofactor>
</comment>
<evidence type="ECO:0000313" key="17">
    <source>
        <dbReference type="RefSeq" id="XP_052751798.1"/>
    </source>
</evidence>
<keyword evidence="8" id="KW-0238">DNA-binding</keyword>
<feature type="region of interest" description="Disordered" evidence="12">
    <location>
        <begin position="280"/>
        <end position="322"/>
    </location>
</feature>
<accession>A0ABM3MK89</accession>
<dbReference type="InterPro" id="IPR011615">
    <property type="entry name" value="p53_DNA-bd"/>
</dbReference>
<keyword evidence="5" id="KW-0479">Metal-binding</keyword>
<evidence type="ECO:0000313" key="15">
    <source>
        <dbReference type="RefSeq" id="XP_052751796.1"/>
    </source>
</evidence>